<proteinExistence type="predicted"/>
<evidence type="ECO:0000313" key="1">
    <source>
        <dbReference type="EMBL" id="RAQ29692.1"/>
    </source>
</evidence>
<organism evidence="1 2">
    <name type="scientific">Hydrogeniiclostridium mannosilyticum</name>
    <dbReference type="NCBI Taxonomy" id="2764322"/>
    <lineage>
        <taxon>Bacteria</taxon>
        <taxon>Bacillati</taxon>
        <taxon>Bacillota</taxon>
        <taxon>Clostridia</taxon>
        <taxon>Eubacteriales</taxon>
        <taxon>Acutalibacteraceae</taxon>
        <taxon>Hydrogeniiclostridium</taxon>
    </lineage>
</organism>
<dbReference type="EMBL" id="QLYR01000002">
    <property type="protein sequence ID" value="RAQ29692.1"/>
    <property type="molecule type" value="Genomic_DNA"/>
</dbReference>
<evidence type="ECO:0000313" key="2">
    <source>
        <dbReference type="Proteomes" id="UP000249377"/>
    </source>
</evidence>
<name>A0A328UFZ1_9FIRM</name>
<protein>
    <submittedName>
        <fullName evidence="1">Uncharacterized protein</fullName>
    </submittedName>
</protein>
<keyword evidence="2" id="KW-1185">Reference proteome</keyword>
<dbReference type="Proteomes" id="UP000249377">
    <property type="component" value="Unassembled WGS sequence"/>
</dbReference>
<reference evidence="1 2" key="1">
    <citation type="submission" date="2018-06" db="EMBL/GenBank/DDBJ databases">
        <title>Noncontiguous genome sequence of Ruminococcaceae bacterium ASD2818.</title>
        <authorList>
            <person name="Chaplin A.V."/>
            <person name="Sokolova S.R."/>
            <person name="Kochetkova T.O."/>
            <person name="Goltsov A.Y."/>
            <person name="Trofimov D.Y."/>
            <person name="Efimov B.A."/>
        </authorList>
    </citation>
    <scope>NUCLEOTIDE SEQUENCE [LARGE SCALE GENOMIC DNA]</scope>
    <source>
        <strain evidence="1 2">ASD2818</strain>
    </source>
</reference>
<dbReference type="AlphaFoldDB" id="A0A328UFZ1"/>
<gene>
    <name evidence="1" type="ORF">DPQ25_05175</name>
</gene>
<accession>A0A328UFZ1</accession>
<sequence length="61" mass="6842">MVNAKKRSSQPEKSGENSAYAHKKSLFCCFLEKASMENHFGFCALKSPQTRMNTDKNGVDI</sequence>
<comment type="caution">
    <text evidence="1">The sequence shown here is derived from an EMBL/GenBank/DDBJ whole genome shotgun (WGS) entry which is preliminary data.</text>
</comment>